<keyword evidence="9" id="KW-1185">Reference proteome</keyword>
<comment type="similarity">
    <text evidence="2 6">Belongs to the fascin family.</text>
</comment>
<keyword evidence="3 6" id="KW-0963">Cytoplasm</keyword>
<dbReference type="Proteomes" id="UP001369086">
    <property type="component" value="Unassembled WGS sequence"/>
</dbReference>
<dbReference type="InterPro" id="IPR024703">
    <property type="entry name" value="Fascin_metazoans"/>
</dbReference>
<dbReference type="PANTHER" id="PTHR10551:SF39">
    <property type="entry name" value="FASCIN"/>
    <property type="match status" value="1"/>
</dbReference>
<dbReference type="Pfam" id="PF06268">
    <property type="entry name" value="Fascin"/>
    <property type="match status" value="3"/>
</dbReference>
<gene>
    <name evidence="8" type="ORF">HHUSO_G27519</name>
</gene>
<keyword evidence="4 6" id="KW-0009">Actin-binding</keyword>
<name>A0ABR0YKF0_HUSHU</name>
<evidence type="ECO:0000256" key="4">
    <source>
        <dbReference type="ARBA" id="ARBA00023203"/>
    </source>
</evidence>
<comment type="caution">
    <text evidence="8">The sequence shown here is derived from an EMBL/GenBank/DDBJ whole genome shotgun (WGS) entry which is preliminary data.</text>
</comment>
<dbReference type="CDD" id="cd23335">
    <property type="entry name" value="beta-trefoil_FSCN_rpt2"/>
    <property type="match status" value="1"/>
</dbReference>
<dbReference type="Gene3D" id="2.80.10.50">
    <property type="match status" value="4"/>
</dbReference>
<evidence type="ECO:0000313" key="9">
    <source>
        <dbReference type="Proteomes" id="UP001369086"/>
    </source>
</evidence>
<dbReference type="PANTHER" id="PTHR10551">
    <property type="entry name" value="FASCIN"/>
    <property type="match status" value="1"/>
</dbReference>
<feature type="domain" description="Fascin-like" evidence="7">
    <location>
        <begin position="143"/>
        <end position="249"/>
    </location>
</feature>
<keyword evidence="5 6" id="KW-0206">Cytoskeleton</keyword>
<feature type="domain" description="Fascin-like" evidence="7">
    <location>
        <begin position="16"/>
        <end position="127"/>
    </location>
</feature>
<reference evidence="8 9" key="1">
    <citation type="submission" date="2021-05" db="EMBL/GenBank/DDBJ databases">
        <authorList>
            <person name="Zahm M."/>
            <person name="Klopp C."/>
            <person name="Cabau C."/>
            <person name="Kuhl H."/>
            <person name="Suciu R."/>
            <person name="Ciorpac M."/>
            <person name="Holostenco D."/>
            <person name="Gessner J."/>
            <person name="Wuertz S."/>
            <person name="Hohne C."/>
            <person name="Stock M."/>
            <person name="Gislard M."/>
            <person name="Lluch J."/>
            <person name="Milhes M."/>
            <person name="Lampietro C."/>
            <person name="Lopez Roques C."/>
            <person name="Donnadieu C."/>
            <person name="Du K."/>
            <person name="Schartl M."/>
            <person name="Guiguen Y."/>
        </authorList>
    </citation>
    <scope>NUCLEOTIDE SEQUENCE [LARGE SCALE GENOMIC DNA]</scope>
    <source>
        <strain evidence="8">Hh-F2</strain>
        <tissue evidence="8">Blood</tissue>
    </source>
</reference>
<dbReference type="SUPFAM" id="SSF50405">
    <property type="entry name" value="Actin-crosslinking proteins"/>
    <property type="match status" value="4"/>
</dbReference>
<dbReference type="CDD" id="cd23336">
    <property type="entry name" value="beta-trefoil_FSCN_rpt3"/>
    <property type="match status" value="1"/>
</dbReference>
<evidence type="ECO:0000256" key="6">
    <source>
        <dbReference type="PIRNR" id="PIRNR005682"/>
    </source>
</evidence>
<dbReference type="InterPro" id="IPR022768">
    <property type="entry name" value="Fascin-like_dom"/>
</dbReference>
<evidence type="ECO:0000256" key="2">
    <source>
        <dbReference type="ARBA" id="ARBA00007415"/>
    </source>
</evidence>
<dbReference type="InterPro" id="IPR010431">
    <property type="entry name" value="Fascin"/>
</dbReference>
<feature type="domain" description="Fascin-like" evidence="7">
    <location>
        <begin position="263"/>
        <end position="366"/>
    </location>
</feature>
<sequence length="484" mass="53252">MATAPQTLSLGFINSANKYLTAESYLYKVNATASSMRHKQIWQMEFLKQDQPRVHLRSCFSRYLTADNNGKLTCDKEAPSSTSVFILITHPDGQVSLQSEPSHRYLGGAEDNVSCFAESMTDGEKWTPRLALHPSVSVYSHGRRRYMRFDEASNSLTCDQDLAWGASCVLTLYFDGKEKRYALRTGAGTLLSSDGRLVSEVCAQALYSCQLRSGFLLLRDTEGKYLSGRESVVKTFKTEQPGRDELFTLEPSPGQLSAALGSGKFICLRPGADIYANQAEAGRTETFQIMHNEAKKTCFRAASNNYLCVGSNDMIVASPSVNDRIWFDLLYQGEKVSFKADDKFMSVKPNGQVVMTATPPGESGEFVLQLMNRSLLILQSDFGFVGLAPGTQRLDGNLAQYEACKLTANDSGFCQFKVGEKFWELDKFGVITATGDSAQNFSLEFHPPATLTLRGPNGKYVVAEQSGGFKAVGGDVGSATHFHY</sequence>
<dbReference type="CDD" id="cd23334">
    <property type="entry name" value="beta-trefoil_FSCN_rpt1"/>
    <property type="match status" value="1"/>
</dbReference>
<evidence type="ECO:0000259" key="7">
    <source>
        <dbReference type="Pfam" id="PF06268"/>
    </source>
</evidence>
<accession>A0ABR0YKF0</accession>
<dbReference type="EMBL" id="JAHFZB010000028">
    <property type="protein sequence ID" value="KAK6472896.1"/>
    <property type="molecule type" value="Genomic_DNA"/>
</dbReference>
<evidence type="ECO:0000313" key="8">
    <source>
        <dbReference type="EMBL" id="KAK6472896.1"/>
    </source>
</evidence>
<evidence type="ECO:0000256" key="1">
    <source>
        <dbReference type="ARBA" id="ARBA00004245"/>
    </source>
</evidence>
<evidence type="ECO:0000256" key="5">
    <source>
        <dbReference type="ARBA" id="ARBA00023212"/>
    </source>
</evidence>
<organism evidence="8 9">
    <name type="scientific">Huso huso</name>
    <name type="common">Beluga</name>
    <name type="synonym">Acipenser huso</name>
    <dbReference type="NCBI Taxonomy" id="61971"/>
    <lineage>
        <taxon>Eukaryota</taxon>
        <taxon>Metazoa</taxon>
        <taxon>Chordata</taxon>
        <taxon>Craniata</taxon>
        <taxon>Vertebrata</taxon>
        <taxon>Euteleostomi</taxon>
        <taxon>Actinopterygii</taxon>
        <taxon>Chondrostei</taxon>
        <taxon>Acipenseriformes</taxon>
        <taxon>Acipenseridae</taxon>
        <taxon>Huso</taxon>
    </lineage>
</organism>
<protein>
    <recommendedName>
        <fullName evidence="6">Fascin</fullName>
    </recommendedName>
</protein>
<dbReference type="CDD" id="cd23337">
    <property type="entry name" value="beta-trefoil_FSCN_rpt4"/>
    <property type="match status" value="1"/>
</dbReference>
<proteinExistence type="inferred from homology"/>
<evidence type="ECO:0000256" key="3">
    <source>
        <dbReference type="ARBA" id="ARBA00022490"/>
    </source>
</evidence>
<comment type="subcellular location">
    <subcellularLocation>
        <location evidence="1 6">Cytoplasm</location>
        <location evidence="1 6">Cytoskeleton</location>
    </subcellularLocation>
</comment>
<dbReference type="InterPro" id="IPR008999">
    <property type="entry name" value="Actin-crosslinking"/>
</dbReference>
<dbReference type="PIRSF" id="PIRSF005682">
    <property type="entry name" value="Fascin"/>
    <property type="match status" value="1"/>
</dbReference>